<gene>
    <name evidence="1" type="ORF">JTE90_001199</name>
</gene>
<dbReference type="AlphaFoldDB" id="A0AAV6UU85"/>
<protein>
    <submittedName>
        <fullName evidence="1">Uncharacterized protein</fullName>
    </submittedName>
</protein>
<keyword evidence="2" id="KW-1185">Reference proteome</keyword>
<name>A0AAV6UU85_9ARAC</name>
<dbReference type="EMBL" id="JAFNEN010000258">
    <property type="protein sequence ID" value="KAG8187825.1"/>
    <property type="molecule type" value="Genomic_DNA"/>
</dbReference>
<evidence type="ECO:0000313" key="1">
    <source>
        <dbReference type="EMBL" id="KAG8187825.1"/>
    </source>
</evidence>
<reference evidence="1 2" key="1">
    <citation type="journal article" date="2022" name="Nat. Ecol. Evol.">
        <title>A masculinizing supergene underlies an exaggerated male reproductive morph in a spider.</title>
        <authorList>
            <person name="Hendrickx F."/>
            <person name="De Corte Z."/>
            <person name="Sonet G."/>
            <person name="Van Belleghem S.M."/>
            <person name="Kostlbacher S."/>
            <person name="Vangestel C."/>
        </authorList>
    </citation>
    <scope>NUCLEOTIDE SEQUENCE [LARGE SCALE GENOMIC DNA]</scope>
    <source>
        <strain evidence="1">W744_W776</strain>
    </source>
</reference>
<evidence type="ECO:0000313" key="2">
    <source>
        <dbReference type="Proteomes" id="UP000827092"/>
    </source>
</evidence>
<sequence>MLHSASSTLHLFSTESVEEGIVQHLPLGTVPFNYAREGSSPYTRLNVHPTKGCNGFVQYFLNNKNA</sequence>
<dbReference type="Proteomes" id="UP000827092">
    <property type="component" value="Unassembled WGS sequence"/>
</dbReference>
<comment type="caution">
    <text evidence="1">The sequence shown here is derived from an EMBL/GenBank/DDBJ whole genome shotgun (WGS) entry which is preliminary data.</text>
</comment>
<accession>A0AAV6UU85</accession>
<organism evidence="1 2">
    <name type="scientific">Oedothorax gibbosus</name>
    <dbReference type="NCBI Taxonomy" id="931172"/>
    <lineage>
        <taxon>Eukaryota</taxon>
        <taxon>Metazoa</taxon>
        <taxon>Ecdysozoa</taxon>
        <taxon>Arthropoda</taxon>
        <taxon>Chelicerata</taxon>
        <taxon>Arachnida</taxon>
        <taxon>Araneae</taxon>
        <taxon>Araneomorphae</taxon>
        <taxon>Entelegynae</taxon>
        <taxon>Araneoidea</taxon>
        <taxon>Linyphiidae</taxon>
        <taxon>Erigoninae</taxon>
        <taxon>Oedothorax</taxon>
    </lineage>
</organism>
<proteinExistence type="predicted"/>